<dbReference type="eggNOG" id="KOG4378">
    <property type="taxonomic scope" value="Eukaryota"/>
</dbReference>
<protein>
    <submittedName>
        <fullName evidence="3">Neural cell expressed, developmentally down-regulated 1</fullName>
    </submittedName>
</protein>
<dbReference type="GO" id="GO:0043015">
    <property type="term" value="F:gamma-tubulin binding"/>
    <property type="evidence" value="ECO:0007669"/>
    <property type="project" value="TreeGrafter"/>
</dbReference>
<feature type="compositionally biased region" description="Gly residues" evidence="2">
    <location>
        <begin position="528"/>
        <end position="539"/>
    </location>
</feature>
<dbReference type="GO" id="GO:0005737">
    <property type="term" value="C:cytoplasm"/>
    <property type="evidence" value="ECO:0007669"/>
    <property type="project" value="TreeGrafter"/>
</dbReference>
<feature type="compositionally biased region" description="Basic and acidic residues" evidence="2">
    <location>
        <begin position="460"/>
        <end position="475"/>
    </location>
</feature>
<feature type="compositionally biased region" description="Polar residues" evidence="2">
    <location>
        <begin position="391"/>
        <end position="400"/>
    </location>
</feature>
<gene>
    <name evidence="3" type="ORF">Esi_0076_0081</name>
</gene>
<dbReference type="GO" id="GO:0036064">
    <property type="term" value="C:ciliary basal body"/>
    <property type="evidence" value="ECO:0007669"/>
    <property type="project" value="TreeGrafter"/>
</dbReference>
<dbReference type="GO" id="GO:0000922">
    <property type="term" value="C:spindle pole"/>
    <property type="evidence" value="ECO:0007669"/>
    <property type="project" value="TreeGrafter"/>
</dbReference>
<dbReference type="GO" id="GO:0005814">
    <property type="term" value="C:centriole"/>
    <property type="evidence" value="ECO:0007669"/>
    <property type="project" value="TreeGrafter"/>
</dbReference>
<feature type="region of interest" description="Disordered" evidence="2">
    <location>
        <begin position="500"/>
        <end position="548"/>
    </location>
</feature>
<dbReference type="InParanoid" id="D8LSS5"/>
<dbReference type="Gene3D" id="2.130.10.10">
    <property type="entry name" value="YVTN repeat-like/Quinoprotein amine dehydrogenase"/>
    <property type="match status" value="2"/>
</dbReference>
<feature type="compositionally biased region" description="Low complexity" evidence="2">
    <location>
        <begin position="403"/>
        <end position="424"/>
    </location>
</feature>
<evidence type="ECO:0000256" key="2">
    <source>
        <dbReference type="SAM" id="MobiDB-lite"/>
    </source>
</evidence>
<dbReference type="PROSITE" id="PS50294">
    <property type="entry name" value="WD_REPEATS_REGION"/>
    <property type="match status" value="1"/>
</dbReference>
<dbReference type="InterPro" id="IPR015943">
    <property type="entry name" value="WD40/YVTN_repeat-like_dom_sf"/>
</dbReference>
<feature type="region of interest" description="Disordered" evidence="2">
    <location>
        <begin position="372"/>
        <end position="488"/>
    </location>
</feature>
<dbReference type="EMBL" id="FN649735">
    <property type="protein sequence ID" value="CBN75275.1"/>
    <property type="molecule type" value="Genomic_DNA"/>
</dbReference>
<sequence>MSSLATCSDVIRLWDTGGGGGGGLELKKTTNVAAAATNSCCWNHNGQVVATAGDNGSITVLKLSGSIVPAGVLSAHEKAIRGITFSSKSRKLAAGGDAGVVEVWDLKRNNSRVTMRGHRGPVTCVSFFDRDSCVAAGDERGKVILHRVADAPSDDEASATLPPAGGYSSVTGLSMASAAAGPAMLGVSYADGTVRLWDTGSRACVREMQTQHRGAAAGIVFHPQNPNLVATAGHDGVVRCTDVRVGERKDGGGGDGVLKSIQTDAPLTCVSFHHEGLALAAGASDGTVRLVDLRTAREAINSARPTRVSNGGGGGVDGGGRGYFGEGSGGGGGERRRPLTTTPAVATEVAGVGNPAGKAAAAVAEATPYFSVGSHGGPIQQQQHHHHQPAAENTSSSKGNGDSAPGAGANAVGAGAPAALASSSRQRHQDPYGVPNEAPAGVGGGGAPRYGNQSVATPPQEKKEARWGGDDDHRGSSNGAPAPRAQDYVDSAAAVAAAVVPAGRPWPNSSSPERVAAGFDRRRRENGGSLGVAGGGMTTGEGDEWDVQPPTTAYGNKSGGEYDRATVLSTPDSRGARVDAGGGGGSGRGTRMNGDSRAGSGVFSSPSGAPRKPAMHSGGPSTAGGVGRTGAAVVAGDGEAIVRREPRGEEEGAAPTAGGGQVVSLDRSVLEQVLSNHVSGLREELRQELRNLHVDMLRQFHSLQDEQSTALSGFEERLGGLVAENQALRAENDRLRRVY</sequence>
<dbReference type="GO" id="GO:0007020">
    <property type="term" value="P:microtubule nucleation"/>
    <property type="evidence" value="ECO:0007669"/>
    <property type="project" value="TreeGrafter"/>
</dbReference>
<organism evidence="3 4">
    <name type="scientific">Ectocarpus siliculosus</name>
    <name type="common">Brown alga</name>
    <name type="synonym">Conferva siliculosa</name>
    <dbReference type="NCBI Taxonomy" id="2880"/>
    <lineage>
        <taxon>Eukaryota</taxon>
        <taxon>Sar</taxon>
        <taxon>Stramenopiles</taxon>
        <taxon>Ochrophyta</taxon>
        <taxon>PX clade</taxon>
        <taxon>Phaeophyceae</taxon>
        <taxon>Ectocarpales</taxon>
        <taxon>Ectocarpaceae</taxon>
        <taxon>Ectocarpus</taxon>
    </lineage>
</organism>
<dbReference type="OMA" id="GTMVLWD"/>
<evidence type="ECO:0000313" key="3">
    <source>
        <dbReference type="EMBL" id="CBN75275.1"/>
    </source>
</evidence>
<dbReference type="EMBL" id="FN648992">
    <property type="protein sequence ID" value="CBN75275.1"/>
    <property type="molecule type" value="Genomic_DNA"/>
</dbReference>
<reference evidence="3 4" key="1">
    <citation type="journal article" date="2010" name="Nature">
        <title>The Ectocarpus genome and the independent evolution of multicellularity in brown algae.</title>
        <authorList>
            <person name="Cock J.M."/>
            <person name="Sterck L."/>
            <person name="Rouze P."/>
            <person name="Scornet D."/>
            <person name="Allen A.E."/>
            <person name="Amoutzias G."/>
            <person name="Anthouard V."/>
            <person name="Artiguenave F."/>
            <person name="Aury J.M."/>
            <person name="Badger J.H."/>
            <person name="Beszteri B."/>
            <person name="Billiau K."/>
            <person name="Bonnet E."/>
            <person name="Bothwell J.H."/>
            <person name="Bowler C."/>
            <person name="Boyen C."/>
            <person name="Brownlee C."/>
            <person name="Carrano C.J."/>
            <person name="Charrier B."/>
            <person name="Cho G.Y."/>
            <person name="Coelho S.M."/>
            <person name="Collen J."/>
            <person name="Corre E."/>
            <person name="Da Silva C."/>
            <person name="Delage L."/>
            <person name="Delaroque N."/>
            <person name="Dittami S.M."/>
            <person name="Doulbeau S."/>
            <person name="Elias M."/>
            <person name="Farnham G."/>
            <person name="Gachon C.M."/>
            <person name="Gschloessl B."/>
            <person name="Heesch S."/>
            <person name="Jabbari K."/>
            <person name="Jubin C."/>
            <person name="Kawai H."/>
            <person name="Kimura K."/>
            <person name="Kloareg B."/>
            <person name="Kupper F.C."/>
            <person name="Lang D."/>
            <person name="Le Bail A."/>
            <person name="Leblanc C."/>
            <person name="Lerouge P."/>
            <person name="Lohr M."/>
            <person name="Lopez P.J."/>
            <person name="Martens C."/>
            <person name="Maumus F."/>
            <person name="Michel G."/>
            <person name="Miranda-Saavedra D."/>
            <person name="Morales J."/>
            <person name="Moreau H."/>
            <person name="Motomura T."/>
            <person name="Nagasato C."/>
            <person name="Napoli C.A."/>
            <person name="Nelson D.R."/>
            <person name="Nyvall-Collen P."/>
            <person name="Peters A.F."/>
            <person name="Pommier C."/>
            <person name="Potin P."/>
            <person name="Poulain J."/>
            <person name="Quesneville H."/>
            <person name="Read B."/>
            <person name="Rensing S.A."/>
            <person name="Ritter A."/>
            <person name="Rousvoal S."/>
            <person name="Samanta M."/>
            <person name="Samson G."/>
            <person name="Schroeder D.C."/>
            <person name="Segurens B."/>
            <person name="Strittmatter M."/>
            <person name="Tonon T."/>
            <person name="Tregear J.W."/>
            <person name="Valentin K."/>
            <person name="von Dassow P."/>
            <person name="Yamagishi T."/>
            <person name="Van de Peer Y."/>
            <person name="Wincker P."/>
        </authorList>
    </citation>
    <scope>NUCLEOTIDE SEQUENCE [LARGE SCALE GENOMIC DNA]</scope>
    <source>
        <strain evidence="4">Ec32 / CCAP1310/4</strain>
    </source>
</reference>
<dbReference type="Pfam" id="PF00400">
    <property type="entry name" value="WD40"/>
    <property type="match status" value="4"/>
</dbReference>
<evidence type="ECO:0000313" key="4">
    <source>
        <dbReference type="Proteomes" id="UP000002630"/>
    </source>
</evidence>
<dbReference type="PROSITE" id="PS50082">
    <property type="entry name" value="WD_REPEATS_2"/>
    <property type="match status" value="1"/>
</dbReference>
<dbReference type="InterPro" id="IPR036322">
    <property type="entry name" value="WD40_repeat_dom_sf"/>
</dbReference>
<dbReference type="InterPro" id="IPR052818">
    <property type="entry name" value="NEDD1_Spindle_Assembly"/>
</dbReference>
<dbReference type="STRING" id="2880.D8LSS5"/>
<feature type="compositionally biased region" description="Gly residues" evidence="2">
    <location>
        <begin position="310"/>
        <end position="332"/>
    </location>
</feature>
<proteinExistence type="predicted"/>
<dbReference type="SUPFAM" id="SSF50978">
    <property type="entry name" value="WD40 repeat-like"/>
    <property type="match status" value="1"/>
</dbReference>
<dbReference type="GO" id="GO:0000278">
    <property type="term" value="P:mitotic cell cycle"/>
    <property type="evidence" value="ECO:0007669"/>
    <property type="project" value="TreeGrafter"/>
</dbReference>
<accession>D8LSS5</accession>
<evidence type="ECO:0000256" key="1">
    <source>
        <dbReference type="PROSITE-ProRule" id="PRU00221"/>
    </source>
</evidence>
<dbReference type="GO" id="GO:0005813">
    <property type="term" value="C:centrosome"/>
    <property type="evidence" value="ECO:0007669"/>
    <property type="project" value="TreeGrafter"/>
</dbReference>
<dbReference type="PANTHER" id="PTHR44414:SF1">
    <property type="entry name" value="PROTEIN NEDD1"/>
    <property type="match status" value="1"/>
</dbReference>
<keyword evidence="4" id="KW-1185">Reference proteome</keyword>
<dbReference type="SMART" id="SM00320">
    <property type="entry name" value="WD40"/>
    <property type="match status" value="6"/>
</dbReference>
<dbReference type="AlphaFoldDB" id="D8LSS5"/>
<feature type="repeat" description="WD" evidence="1">
    <location>
        <begin position="73"/>
        <end position="114"/>
    </location>
</feature>
<dbReference type="PANTHER" id="PTHR44414">
    <property type="entry name" value="PROTEIN NEDD1"/>
    <property type="match status" value="1"/>
</dbReference>
<feature type="region of interest" description="Disordered" evidence="2">
    <location>
        <begin position="571"/>
        <end position="627"/>
    </location>
</feature>
<dbReference type="Proteomes" id="UP000002630">
    <property type="component" value="Linkage Group LG10"/>
</dbReference>
<dbReference type="OrthoDB" id="1602884at2759"/>
<feature type="region of interest" description="Disordered" evidence="2">
    <location>
        <begin position="304"/>
        <end position="339"/>
    </location>
</feature>
<dbReference type="InterPro" id="IPR001680">
    <property type="entry name" value="WD40_rpt"/>
</dbReference>
<keyword evidence="1" id="KW-0853">WD repeat</keyword>
<name>D8LSS5_ECTSI</name>